<protein>
    <submittedName>
        <fullName evidence="4">Metallophosphoesterase MPPED2</fullName>
    </submittedName>
</protein>
<sequence length="655" mass="73635">MAHGIPSQGKVTISVDEYSSNPTQAFTHYNINQSRFQPPHVHMVDPTPYDTPKPAGHTRFVCVSDTHSRTDGVQMPYGDVLLHTGDLTELGLPSEVKKFNDWLGSLPYEFKIVIAGNHELTFDKEFMSELVKQDYYRFPSVSKLKPEDFDNVQSLLSNCLYLQDSEVTVKGFRIYGAPWTPWFNGWGFNLPRGQSLLDKWNLIPEGIDILMTHGPPLGFRDWVPKELQRVGCVELLNTVQRRVRPKLHVFGGIHEGDAFIGGYQPCRHHGRGCGHGHGDRHGHGNGHGIRHGFREHPGHMDEPTNDPTQQPKSLSFIDDQSNWDIVQATQYGALERCKALVEAGYDVRQPDKENVSLLHWAAINNRVDLVKYYISKGAIIDQLGGDLNSTPLHWAVRQGHLSTVVVLLKYRADLALVDGEGFSSIHLAVLFQHMPIIAYLLAKGQDVDMPDLNGQTPLMLAAQKIIGPEPAHILLKFNASVSAVDKVHKNTPLHWAVMSGNDNAAHFLLEAGADVDAQNAKGETPLHLAHQVRNPLLIHMLTQVKHERSNANMMFFRRLQRYKFHLVLLFCICVLWAVGFIADMNSESWLLKGTLFACMYAVIHLVTSLGCFKNIVNFFQLRCFGLFKPNIVDWTQQYNISVLSQQPVPGDLQAV</sequence>
<feature type="compositionally biased region" description="Basic and acidic residues" evidence="2">
    <location>
        <begin position="292"/>
        <end position="302"/>
    </location>
</feature>
<comment type="caution">
    <text evidence="4">The sequence shown here is derived from an EMBL/GenBank/DDBJ whole genome shotgun (WGS) entry which is preliminary data.</text>
</comment>
<feature type="transmembrane region" description="Helical" evidence="3">
    <location>
        <begin position="562"/>
        <end position="582"/>
    </location>
</feature>
<reference evidence="4 5" key="1">
    <citation type="submission" date="2019-01" db="EMBL/GenBank/DDBJ databases">
        <title>Draft Genome and Complete Hox-Cluster Characterization of the Sterlet Sturgeon (Acipenser ruthenus).</title>
        <authorList>
            <person name="Wei Q."/>
        </authorList>
    </citation>
    <scope>NUCLEOTIDE SEQUENCE [LARGE SCALE GENOMIC DNA]</scope>
    <source>
        <strain evidence="4">WHYD16114868_AA</strain>
        <tissue evidence="4">Blood</tissue>
    </source>
</reference>
<dbReference type="InterPro" id="IPR036770">
    <property type="entry name" value="Ankyrin_rpt-contain_sf"/>
</dbReference>
<dbReference type="CDD" id="cd07379">
    <property type="entry name" value="MPP_239FB"/>
    <property type="match status" value="1"/>
</dbReference>
<name>A0A444U105_ACIRT</name>
<feature type="repeat" description="ANK" evidence="1">
    <location>
        <begin position="353"/>
        <end position="385"/>
    </location>
</feature>
<keyword evidence="3" id="KW-0472">Membrane</keyword>
<dbReference type="InterPro" id="IPR002110">
    <property type="entry name" value="Ankyrin_rpt"/>
</dbReference>
<organism evidence="4 5">
    <name type="scientific">Acipenser ruthenus</name>
    <name type="common">Sterlet sturgeon</name>
    <dbReference type="NCBI Taxonomy" id="7906"/>
    <lineage>
        <taxon>Eukaryota</taxon>
        <taxon>Metazoa</taxon>
        <taxon>Chordata</taxon>
        <taxon>Craniata</taxon>
        <taxon>Vertebrata</taxon>
        <taxon>Euteleostomi</taxon>
        <taxon>Actinopterygii</taxon>
        <taxon>Chondrostei</taxon>
        <taxon>Acipenseriformes</taxon>
        <taxon>Acipenseridae</taxon>
        <taxon>Acipenser</taxon>
    </lineage>
</organism>
<dbReference type="InterPro" id="IPR029052">
    <property type="entry name" value="Metallo-depent_PP-like"/>
</dbReference>
<dbReference type="EMBL" id="SCEB01215572">
    <property type="protein sequence ID" value="RXM28842.1"/>
    <property type="molecule type" value="Genomic_DNA"/>
</dbReference>
<dbReference type="PANTHER" id="PTHR12905">
    <property type="entry name" value="METALLOPHOSPHOESTERASE"/>
    <property type="match status" value="1"/>
</dbReference>
<dbReference type="Gene3D" id="3.60.21.10">
    <property type="match status" value="1"/>
</dbReference>
<dbReference type="SUPFAM" id="SSF48403">
    <property type="entry name" value="Ankyrin repeat"/>
    <property type="match status" value="1"/>
</dbReference>
<dbReference type="Gene3D" id="1.25.40.20">
    <property type="entry name" value="Ankyrin repeat-containing domain"/>
    <property type="match status" value="1"/>
</dbReference>
<accession>A0A444U105</accession>
<dbReference type="Proteomes" id="UP000289886">
    <property type="component" value="Unassembled WGS sequence"/>
</dbReference>
<dbReference type="InterPro" id="IPR051693">
    <property type="entry name" value="UPF0046_metallophosphoest"/>
</dbReference>
<evidence type="ECO:0000313" key="5">
    <source>
        <dbReference type="Proteomes" id="UP000289886"/>
    </source>
</evidence>
<keyword evidence="3" id="KW-1133">Transmembrane helix</keyword>
<evidence type="ECO:0000256" key="3">
    <source>
        <dbReference type="SAM" id="Phobius"/>
    </source>
</evidence>
<dbReference type="PANTHER" id="PTHR12905:SF13">
    <property type="entry name" value="METALLOPHOSPHOESTERASE MPPED2"/>
    <property type="match status" value="1"/>
</dbReference>
<proteinExistence type="predicted"/>
<evidence type="ECO:0000313" key="4">
    <source>
        <dbReference type="EMBL" id="RXM28842.1"/>
    </source>
</evidence>
<dbReference type="PROSITE" id="PS50088">
    <property type="entry name" value="ANK_REPEAT"/>
    <property type="match status" value="4"/>
</dbReference>
<keyword evidence="5" id="KW-1185">Reference proteome</keyword>
<dbReference type="PROSITE" id="PS50297">
    <property type="entry name" value="ANK_REP_REGION"/>
    <property type="match status" value="3"/>
</dbReference>
<dbReference type="SMART" id="SM00248">
    <property type="entry name" value="ANK"/>
    <property type="match status" value="6"/>
</dbReference>
<feature type="repeat" description="ANK" evidence="1">
    <location>
        <begin position="420"/>
        <end position="452"/>
    </location>
</feature>
<dbReference type="SUPFAM" id="SSF56300">
    <property type="entry name" value="Metallo-dependent phosphatases"/>
    <property type="match status" value="1"/>
</dbReference>
<feature type="region of interest" description="Disordered" evidence="2">
    <location>
        <begin position="273"/>
        <end position="313"/>
    </location>
</feature>
<feature type="transmembrane region" description="Helical" evidence="3">
    <location>
        <begin position="594"/>
        <end position="612"/>
    </location>
</feature>
<dbReference type="Pfam" id="PF13637">
    <property type="entry name" value="Ank_4"/>
    <property type="match status" value="1"/>
</dbReference>
<keyword evidence="1" id="KW-0040">ANK repeat</keyword>
<dbReference type="PRINTS" id="PR01415">
    <property type="entry name" value="ANKYRIN"/>
</dbReference>
<feature type="repeat" description="ANK" evidence="1">
    <location>
        <begin position="488"/>
        <end position="520"/>
    </location>
</feature>
<evidence type="ECO:0000256" key="2">
    <source>
        <dbReference type="SAM" id="MobiDB-lite"/>
    </source>
</evidence>
<feature type="repeat" description="ANK" evidence="1">
    <location>
        <begin position="387"/>
        <end position="419"/>
    </location>
</feature>
<keyword evidence="3" id="KW-0812">Transmembrane</keyword>
<evidence type="ECO:0000256" key="1">
    <source>
        <dbReference type="PROSITE-ProRule" id="PRU00023"/>
    </source>
</evidence>
<dbReference type="AlphaFoldDB" id="A0A444U105"/>
<dbReference type="Pfam" id="PF12796">
    <property type="entry name" value="Ank_2"/>
    <property type="match status" value="2"/>
</dbReference>
<gene>
    <name evidence="4" type="ORF">EOD39_0529</name>
</gene>